<organism evidence="1 2">
    <name type="scientific">Gryllotalpicola daejeonensis</name>
    <dbReference type="NCBI Taxonomy" id="993087"/>
    <lineage>
        <taxon>Bacteria</taxon>
        <taxon>Bacillati</taxon>
        <taxon>Actinomycetota</taxon>
        <taxon>Actinomycetes</taxon>
        <taxon>Micrococcales</taxon>
        <taxon>Microbacteriaceae</taxon>
        <taxon>Gryllotalpicola</taxon>
    </lineage>
</organism>
<sequence length="97" mass="10816">MRRCQFGRVQRRAHHVELGSARRPDACPEAVEPERLELGHLKPTRPVPITRQRVAHSSRRRYFSPEVASPSMTLRCITMNAISTGAIASRLAAISTG</sequence>
<dbReference type="EMBL" id="BAABBV010000002">
    <property type="protein sequence ID" value="GAA4166446.1"/>
    <property type="molecule type" value="Genomic_DNA"/>
</dbReference>
<protein>
    <submittedName>
        <fullName evidence="1">Uncharacterized protein</fullName>
    </submittedName>
</protein>
<reference evidence="1" key="1">
    <citation type="journal article" date="2014" name="Int. J. Syst. Evol. Microbiol.">
        <title>Complete genome of a new Firmicutes species belonging to the dominant human colonic microbiota ('Ruminococcus bicirculans') reveals two chromosomes and a selective capacity to utilize plant glucans.</title>
        <authorList>
            <consortium name="NISC Comparative Sequencing Program"/>
            <person name="Wegmann U."/>
            <person name="Louis P."/>
            <person name="Goesmann A."/>
            <person name="Henrissat B."/>
            <person name="Duncan S.H."/>
            <person name="Flint H.J."/>
        </authorList>
    </citation>
    <scope>NUCLEOTIDE SEQUENCE</scope>
    <source>
        <strain evidence="1">JCM 17590</strain>
    </source>
</reference>
<reference evidence="1" key="2">
    <citation type="submission" date="2023-12" db="EMBL/GenBank/DDBJ databases">
        <authorList>
            <person name="Sun Q."/>
            <person name="Inoue M."/>
        </authorList>
    </citation>
    <scope>NUCLEOTIDE SEQUENCE</scope>
    <source>
        <strain evidence="1">JCM 17590</strain>
    </source>
</reference>
<evidence type="ECO:0000313" key="1">
    <source>
        <dbReference type="EMBL" id="GAA4166446.1"/>
    </source>
</evidence>
<dbReference type="Proteomes" id="UP001415169">
    <property type="component" value="Unassembled WGS sequence"/>
</dbReference>
<comment type="caution">
    <text evidence="1">The sequence shown here is derived from an EMBL/GenBank/DDBJ whole genome shotgun (WGS) entry which is preliminary data.</text>
</comment>
<accession>A0ABP7ZPD7</accession>
<keyword evidence="2" id="KW-1185">Reference proteome</keyword>
<evidence type="ECO:0000313" key="2">
    <source>
        <dbReference type="Proteomes" id="UP001415169"/>
    </source>
</evidence>
<gene>
    <name evidence="1" type="ORF">GCM10022286_31110</name>
</gene>
<name>A0ABP7ZPD7_9MICO</name>
<proteinExistence type="predicted"/>